<feature type="domain" description="TauD/TfdA-like" evidence="4">
    <location>
        <begin position="46"/>
        <end position="311"/>
    </location>
</feature>
<evidence type="ECO:0000313" key="6">
    <source>
        <dbReference type="Proteomes" id="UP001178507"/>
    </source>
</evidence>
<dbReference type="PANTHER" id="PTHR10696">
    <property type="entry name" value="GAMMA-BUTYROBETAINE HYDROXYLASE-RELATED"/>
    <property type="match status" value="1"/>
</dbReference>
<dbReference type="InterPro" id="IPR042098">
    <property type="entry name" value="TauD-like_sf"/>
</dbReference>
<comment type="caution">
    <text evidence="5">The sequence shown here is derived from an EMBL/GenBank/DDBJ whole genome shotgun (WGS) entry which is preliminary data.</text>
</comment>
<evidence type="ECO:0000256" key="2">
    <source>
        <dbReference type="ARBA" id="ARBA00023194"/>
    </source>
</evidence>
<evidence type="ECO:0000256" key="3">
    <source>
        <dbReference type="SAM" id="MobiDB-lite"/>
    </source>
</evidence>
<gene>
    <name evidence="5" type="ORF">EVOR1521_LOCUS951</name>
</gene>
<keyword evidence="6" id="KW-1185">Reference proteome</keyword>
<organism evidence="5 6">
    <name type="scientific">Effrenium voratum</name>
    <dbReference type="NCBI Taxonomy" id="2562239"/>
    <lineage>
        <taxon>Eukaryota</taxon>
        <taxon>Sar</taxon>
        <taxon>Alveolata</taxon>
        <taxon>Dinophyceae</taxon>
        <taxon>Suessiales</taxon>
        <taxon>Symbiodiniaceae</taxon>
        <taxon>Effrenium</taxon>
    </lineage>
</organism>
<dbReference type="AlphaFoldDB" id="A0AA36HJL7"/>
<protein>
    <recommendedName>
        <fullName evidence="4">TauD/TfdA-like domain-containing protein</fullName>
    </recommendedName>
</protein>
<dbReference type="EMBL" id="CAUJNA010000013">
    <property type="protein sequence ID" value="CAJ1370376.1"/>
    <property type="molecule type" value="Genomic_DNA"/>
</dbReference>
<feature type="region of interest" description="Disordered" evidence="3">
    <location>
        <begin position="126"/>
        <end position="145"/>
    </location>
</feature>
<reference evidence="5" key="1">
    <citation type="submission" date="2023-08" db="EMBL/GenBank/DDBJ databases">
        <authorList>
            <person name="Chen Y."/>
            <person name="Shah S."/>
            <person name="Dougan E. K."/>
            <person name="Thang M."/>
            <person name="Chan C."/>
        </authorList>
    </citation>
    <scope>NUCLEOTIDE SEQUENCE</scope>
</reference>
<evidence type="ECO:0000259" key="4">
    <source>
        <dbReference type="Pfam" id="PF02668"/>
    </source>
</evidence>
<keyword evidence="2" id="KW-0045">Antibiotic biosynthesis</keyword>
<dbReference type="GO" id="GO:0017000">
    <property type="term" value="P:antibiotic biosynthetic process"/>
    <property type="evidence" value="ECO:0007669"/>
    <property type="project" value="UniProtKB-KW"/>
</dbReference>
<dbReference type="PANTHER" id="PTHR10696:SF56">
    <property type="entry name" value="TAUD_TFDA-LIKE DOMAIN-CONTAINING PROTEIN"/>
    <property type="match status" value="1"/>
</dbReference>
<evidence type="ECO:0000256" key="1">
    <source>
        <dbReference type="ARBA" id="ARBA00023002"/>
    </source>
</evidence>
<sequence length="341" mass="38310">MKRKAEAAPSSKAEVPRWSFDDLTADLSAGLAQSKDVSLEQLSMQHFPLTSGLQERLREILAEVQHGTGAALLQMPTELLEQGEEAAQRAFLGLCAHLGRPVRQSTDLEELCARVEVATRPEVQAARHTSRRGYRNDKEQFLHNDSSIPAKRGEGVCDLLAMLCFRPAKRGGRTKMAAASAIHEVLQKDPEVLEALRQPLKYAATVEYHPDWRRPDAGEAPLVFADAAGRPCIQYSKNMVETISAAYADSSALEKVRAALTRLQEVCSNPSVVQHWDLEAGEAYLVDNYRWLHARTHFEDDASRRLFFRIWLQVPDFEQRFCLLRDWRVIYATCVEVGVVA</sequence>
<dbReference type="InterPro" id="IPR003819">
    <property type="entry name" value="TauD/TfdA-like"/>
</dbReference>
<accession>A0AA36HJL7</accession>
<dbReference type="InterPro" id="IPR050411">
    <property type="entry name" value="AlphaKG_dependent_hydroxylases"/>
</dbReference>
<dbReference type="Pfam" id="PF02668">
    <property type="entry name" value="TauD"/>
    <property type="match status" value="1"/>
</dbReference>
<dbReference type="GO" id="GO:0016491">
    <property type="term" value="F:oxidoreductase activity"/>
    <property type="evidence" value="ECO:0007669"/>
    <property type="project" value="UniProtKB-KW"/>
</dbReference>
<dbReference type="SUPFAM" id="SSF51197">
    <property type="entry name" value="Clavaminate synthase-like"/>
    <property type="match status" value="1"/>
</dbReference>
<name>A0AA36HJL7_9DINO</name>
<keyword evidence="1" id="KW-0560">Oxidoreductase</keyword>
<dbReference type="Proteomes" id="UP001178507">
    <property type="component" value="Unassembled WGS sequence"/>
</dbReference>
<dbReference type="Gene3D" id="3.60.130.10">
    <property type="entry name" value="Clavaminate synthase-like"/>
    <property type="match status" value="1"/>
</dbReference>
<evidence type="ECO:0000313" key="5">
    <source>
        <dbReference type="EMBL" id="CAJ1370376.1"/>
    </source>
</evidence>
<proteinExistence type="predicted"/>